<dbReference type="OrthoDB" id="42657at2759"/>
<organism evidence="2 3">
    <name type="scientific">Polychaeton citri CBS 116435</name>
    <dbReference type="NCBI Taxonomy" id="1314669"/>
    <lineage>
        <taxon>Eukaryota</taxon>
        <taxon>Fungi</taxon>
        <taxon>Dikarya</taxon>
        <taxon>Ascomycota</taxon>
        <taxon>Pezizomycotina</taxon>
        <taxon>Dothideomycetes</taxon>
        <taxon>Dothideomycetidae</taxon>
        <taxon>Capnodiales</taxon>
        <taxon>Capnodiaceae</taxon>
        <taxon>Polychaeton</taxon>
    </lineage>
</organism>
<keyword evidence="1" id="KW-0812">Transmembrane</keyword>
<reference evidence="2" key="1">
    <citation type="journal article" date="2020" name="Stud. Mycol.">
        <title>101 Dothideomycetes genomes: a test case for predicting lifestyles and emergence of pathogens.</title>
        <authorList>
            <person name="Haridas S."/>
            <person name="Albert R."/>
            <person name="Binder M."/>
            <person name="Bloem J."/>
            <person name="Labutti K."/>
            <person name="Salamov A."/>
            <person name="Andreopoulos B."/>
            <person name="Baker S."/>
            <person name="Barry K."/>
            <person name="Bills G."/>
            <person name="Bluhm B."/>
            <person name="Cannon C."/>
            <person name="Castanera R."/>
            <person name="Culley D."/>
            <person name="Daum C."/>
            <person name="Ezra D."/>
            <person name="Gonzalez J."/>
            <person name="Henrissat B."/>
            <person name="Kuo A."/>
            <person name="Liang C."/>
            <person name="Lipzen A."/>
            <person name="Lutzoni F."/>
            <person name="Magnuson J."/>
            <person name="Mondo S."/>
            <person name="Nolan M."/>
            <person name="Ohm R."/>
            <person name="Pangilinan J."/>
            <person name="Park H.-J."/>
            <person name="Ramirez L."/>
            <person name="Alfaro M."/>
            <person name="Sun H."/>
            <person name="Tritt A."/>
            <person name="Yoshinaga Y."/>
            <person name="Zwiers L.-H."/>
            <person name="Turgeon B."/>
            <person name="Goodwin S."/>
            <person name="Spatafora J."/>
            <person name="Crous P."/>
            <person name="Grigoriev I."/>
        </authorList>
    </citation>
    <scope>NUCLEOTIDE SEQUENCE</scope>
    <source>
        <strain evidence="2">CBS 116435</strain>
    </source>
</reference>
<feature type="transmembrane region" description="Helical" evidence="1">
    <location>
        <begin position="74"/>
        <end position="95"/>
    </location>
</feature>
<evidence type="ECO:0008006" key="4">
    <source>
        <dbReference type="Google" id="ProtNLM"/>
    </source>
</evidence>
<dbReference type="EMBL" id="MU003799">
    <property type="protein sequence ID" value="KAF2720486.1"/>
    <property type="molecule type" value="Genomic_DNA"/>
</dbReference>
<comment type="caution">
    <text evidence="2">The sequence shown here is derived from an EMBL/GenBank/DDBJ whole genome shotgun (WGS) entry which is preliminary data.</text>
</comment>
<protein>
    <recommendedName>
        <fullName evidence="4">Autophagy-related protein</fullName>
    </recommendedName>
</protein>
<dbReference type="Proteomes" id="UP000799441">
    <property type="component" value="Unassembled WGS sequence"/>
</dbReference>
<evidence type="ECO:0000256" key="1">
    <source>
        <dbReference type="SAM" id="Phobius"/>
    </source>
</evidence>
<evidence type="ECO:0000313" key="2">
    <source>
        <dbReference type="EMBL" id="KAF2720486.1"/>
    </source>
</evidence>
<keyword evidence="1" id="KW-0472">Membrane</keyword>
<dbReference type="AlphaFoldDB" id="A0A9P4Q8Q4"/>
<keyword evidence="1" id="KW-1133">Transmembrane helix</keyword>
<feature type="transmembrane region" description="Helical" evidence="1">
    <location>
        <begin position="20"/>
        <end position="38"/>
    </location>
</feature>
<proteinExistence type="predicted"/>
<name>A0A9P4Q8Q4_9PEZI</name>
<feature type="transmembrane region" description="Helical" evidence="1">
    <location>
        <begin position="115"/>
        <end position="137"/>
    </location>
</feature>
<sequence length="250" mass="27804">MGLSLVRWWKSNVALQTFVYSQFLICLPFAVFNTYVMYQLQVTGYIIGSDDKGAVCTEYCIVEWAGSKLDLNSVLLYLNAFGTGLVGLLTLFLFAFSDCWPFSVRIYWRKNLSNYGFQILTGLNIVFAIVTMVLIAVSDIYIPHCMRVAVGEVDMPTEGGLFFESIFHEKDEKKRSFGFNMSIYGSIANSCGGIMIFVIVIVLTKTLPGTSSQTSPPGQIAIADCKVKRIASRKNPQLSGHPEAYCNARV</sequence>
<evidence type="ECO:0000313" key="3">
    <source>
        <dbReference type="Proteomes" id="UP000799441"/>
    </source>
</evidence>
<gene>
    <name evidence="2" type="ORF">K431DRAFT_295163</name>
</gene>
<feature type="transmembrane region" description="Helical" evidence="1">
    <location>
        <begin position="183"/>
        <end position="203"/>
    </location>
</feature>
<accession>A0A9P4Q8Q4</accession>
<keyword evidence="3" id="KW-1185">Reference proteome</keyword>